<gene>
    <name evidence="1" type="ORF">KGA66_21255</name>
</gene>
<dbReference type="RefSeq" id="WP_211469946.1">
    <property type="nucleotide sequence ID" value="NZ_JAGSXH010000091.1"/>
</dbReference>
<accession>A0A8J7WSE1</accession>
<name>A0A8J7WSE1_9ACTN</name>
<dbReference type="Proteomes" id="UP000677913">
    <property type="component" value="Unassembled WGS sequence"/>
</dbReference>
<dbReference type="AlphaFoldDB" id="A0A8J7WSE1"/>
<organism evidence="1 2">
    <name type="scientific">Actinocrinis puniceicyclus</name>
    <dbReference type="NCBI Taxonomy" id="977794"/>
    <lineage>
        <taxon>Bacteria</taxon>
        <taxon>Bacillati</taxon>
        <taxon>Actinomycetota</taxon>
        <taxon>Actinomycetes</taxon>
        <taxon>Catenulisporales</taxon>
        <taxon>Actinospicaceae</taxon>
        <taxon>Actinocrinis</taxon>
    </lineage>
</organism>
<evidence type="ECO:0000313" key="1">
    <source>
        <dbReference type="EMBL" id="MBS2965592.1"/>
    </source>
</evidence>
<protein>
    <submittedName>
        <fullName evidence="1">Uncharacterized protein</fullName>
    </submittedName>
</protein>
<dbReference type="EMBL" id="JAGSXH010000091">
    <property type="protein sequence ID" value="MBS2965592.1"/>
    <property type="molecule type" value="Genomic_DNA"/>
</dbReference>
<keyword evidence="2" id="KW-1185">Reference proteome</keyword>
<sequence length="230" mass="25264">MMGTIGDQGIPKERTPLIDPAFSDHIVAQCAALRRLDCAAPWLAPGPSATGTEQEWVATGRPSWLPPRVATPRRDTFQEVVTAAGDTAPLGPVRGGMFTCTTTAAQPGMWHAYLRAQGENVLWPRPWHLWRMKPAPDATIYHVSSAQAWTALVREYHHRICDLLHPDWSKIANIADAVHVAPAAVCAIDGLRLSTGLGPIAPTYWTVESTLWLRWRFDHNFGAVYAGTAE</sequence>
<evidence type="ECO:0000313" key="2">
    <source>
        <dbReference type="Proteomes" id="UP000677913"/>
    </source>
</evidence>
<comment type="caution">
    <text evidence="1">The sequence shown here is derived from an EMBL/GenBank/DDBJ whole genome shotgun (WGS) entry which is preliminary data.</text>
</comment>
<proteinExistence type="predicted"/>
<reference evidence="1" key="1">
    <citation type="submission" date="2021-04" db="EMBL/GenBank/DDBJ databases">
        <title>Genome based classification of Actinospica acidithermotolerans sp. nov., an actinobacterium isolated from an Indonesian hot spring.</title>
        <authorList>
            <person name="Kusuma A.B."/>
            <person name="Putra K.E."/>
            <person name="Nafisah S."/>
            <person name="Loh J."/>
            <person name="Nouioui I."/>
            <person name="Goodfellow M."/>
        </authorList>
    </citation>
    <scope>NUCLEOTIDE SEQUENCE</scope>
    <source>
        <strain evidence="1">DSM 45618</strain>
    </source>
</reference>